<feature type="transmembrane region" description="Helical" evidence="1">
    <location>
        <begin position="102"/>
        <end position="123"/>
    </location>
</feature>
<accession>A0A941EQK1</accession>
<dbReference type="Proteomes" id="UP000675781">
    <property type="component" value="Unassembled WGS sequence"/>
</dbReference>
<organism evidence="2 3">
    <name type="scientific">Actinospica durhamensis</name>
    <dbReference type="NCBI Taxonomy" id="1508375"/>
    <lineage>
        <taxon>Bacteria</taxon>
        <taxon>Bacillati</taxon>
        <taxon>Actinomycetota</taxon>
        <taxon>Actinomycetes</taxon>
        <taxon>Catenulisporales</taxon>
        <taxon>Actinospicaceae</taxon>
        <taxon>Actinospica</taxon>
    </lineage>
</organism>
<dbReference type="AlphaFoldDB" id="A0A941EQK1"/>
<keyword evidence="3" id="KW-1185">Reference proteome</keyword>
<keyword evidence="1" id="KW-0812">Transmembrane</keyword>
<keyword evidence="1" id="KW-1133">Transmembrane helix</keyword>
<feature type="transmembrane region" description="Helical" evidence="1">
    <location>
        <begin position="69"/>
        <end position="87"/>
    </location>
</feature>
<gene>
    <name evidence="2" type="ORF">KDL01_20010</name>
</gene>
<proteinExistence type="predicted"/>
<protein>
    <submittedName>
        <fullName evidence="2">Uncharacterized protein</fullName>
    </submittedName>
</protein>
<keyword evidence="1" id="KW-0472">Membrane</keyword>
<evidence type="ECO:0000256" key="1">
    <source>
        <dbReference type="SAM" id="Phobius"/>
    </source>
</evidence>
<reference evidence="2" key="1">
    <citation type="submission" date="2021-04" db="EMBL/GenBank/DDBJ databases">
        <title>Genome based classification of Actinospica acidithermotolerans sp. nov., an actinobacterium isolated from an Indonesian hot spring.</title>
        <authorList>
            <person name="Kusuma A.B."/>
            <person name="Putra K.E."/>
            <person name="Nafisah S."/>
            <person name="Loh J."/>
            <person name="Nouioui I."/>
            <person name="Goodfellow M."/>
        </authorList>
    </citation>
    <scope>NUCLEOTIDE SEQUENCE</scope>
    <source>
        <strain evidence="2">CSCA 57</strain>
    </source>
</reference>
<feature type="transmembrane region" description="Helical" evidence="1">
    <location>
        <begin position="12"/>
        <end position="31"/>
    </location>
</feature>
<sequence length="144" mass="15443">MFGTRTIWWIRRVFLILAGALVIWMFIMGSAPQEVVTVRNWDSSWIGLDILECLGLVSTALLLPGRSPYLAPVAAASAMLFALDAWFDTMTSLAGSELDVAVFYAAISEIPLAVALTVIAVLAPRGLVRRSGTASGTELEGDAQ</sequence>
<evidence type="ECO:0000313" key="2">
    <source>
        <dbReference type="EMBL" id="MBR7835570.1"/>
    </source>
</evidence>
<name>A0A941EQK1_9ACTN</name>
<comment type="caution">
    <text evidence="2">The sequence shown here is derived from an EMBL/GenBank/DDBJ whole genome shotgun (WGS) entry which is preliminary data.</text>
</comment>
<evidence type="ECO:0000313" key="3">
    <source>
        <dbReference type="Proteomes" id="UP000675781"/>
    </source>
</evidence>
<feature type="transmembrane region" description="Helical" evidence="1">
    <location>
        <begin position="43"/>
        <end position="62"/>
    </location>
</feature>
<dbReference type="EMBL" id="JAGSOG010000100">
    <property type="protein sequence ID" value="MBR7835570.1"/>
    <property type="molecule type" value="Genomic_DNA"/>
</dbReference>
<dbReference type="RefSeq" id="WP_212530062.1">
    <property type="nucleotide sequence ID" value="NZ_JAGSOG010000100.1"/>
</dbReference>